<dbReference type="InterPro" id="IPR011705">
    <property type="entry name" value="BACK"/>
</dbReference>
<dbReference type="InterPro" id="IPR011333">
    <property type="entry name" value="SKP1/BTB/POZ_sf"/>
</dbReference>
<dbReference type="Gene3D" id="3.30.710.10">
    <property type="entry name" value="Potassium Channel Kv1.1, Chain A"/>
    <property type="match status" value="1"/>
</dbReference>
<dbReference type="SMART" id="SM00875">
    <property type="entry name" value="BACK"/>
    <property type="match status" value="1"/>
</dbReference>
<protein>
    <recommendedName>
        <fullName evidence="2">BTB domain-containing protein</fullName>
    </recommendedName>
</protein>
<feature type="compositionally biased region" description="Pro residues" evidence="1">
    <location>
        <begin position="126"/>
        <end position="137"/>
    </location>
</feature>
<dbReference type="PANTHER" id="PTHR45774">
    <property type="entry name" value="BTB/POZ DOMAIN-CONTAINING"/>
    <property type="match status" value="1"/>
</dbReference>
<feature type="region of interest" description="Disordered" evidence="1">
    <location>
        <begin position="67"/>
        <end position="97"/>
    </location>
</feature>
<dbReference type="PANTHER" id="PTHR45774:SF4">
    <property type="entry name" value="AXUNDEAD, ISOFORM F"/>
    <property type="match status" value="1"/>
</dbReference>
<dbReference type="Pfam" id="PF07707">
    <property type="entry name" value="BACK"/>
    <property type="match status" value="1"/>
</dbReference>
<evidence type="ECO:0000313" key="4">
    <source>
        <dbReference type="Proteomes" id="UP000318571"/>
    </source>
</evidence>
<dbReference type="SMART" id="SM00225">
    <property type="entry name" value="BTB"/>
    <property type="match status" value="1"/>
</dbReference>
<dbReference type="Pfam" id="PF00651">
    <property type="entry name" value="BTB"/>
    <property type="match status" value="1"/>
</dbReference>
<dbReference type="STRING" id="6832.A0A553NSE3"/>
<dbReference type="SUPFAM" id="SSF54695">
    <property type="entry name" value="POZ domain"/>
    <property type="match status" value="1"/>
</dbReference>
<dbReference type="InterPro" id="IPR000210">
    <property type="entry name" value="BTB/POZ_dom"/>
</dbReference>
<dbReference type="GO" id="GO:0022008">
    <property type="term" value="P:neurogenesis"/>
    <property type="evidence" value="ECO:0007669"/>
    <property type="project" value="TreeGrafter"/>
</dbReference>
<reference evidence="3 4" key="1">
    <citation type="journal article" date="2018" name="Nat. Ecol. Evol.">
        <title>Genomic signatures of mitonuclear coevolution across populations of Tigriopus californicus.</title>
        <authorList>
            <person name="Barreto F.S."/>
            <person name="Watson E.T."/>
            <person name="Lima T.G."/>
            <person name="Willett C.S."/>
            <person name="Edmands S."/>
            <person name="Li W."/>
            <person name="Burton R.S."/>
        </authorList>
    </citation>
    <scope>NUCLEOTIDE SEQUENCE [LARGE SCALE GENOMIC DNA]</scope>
    <source>
        <strain evidence="3 4">San Diego</strain>
    </source>
</reference>
<dbReference type="GO" id="GO:0005829">
    <property type="term" value="C:cytosol"/>
    <property type="evidence" value="ECO:0007669"/>
    <property type="project" value="TreeGrafter"/>
</dbReference>
<dbReference type="PROSITE" id="PS50097">
    <property type="entry name" value="BTB"/>
    <property type="match status" value="1"/>
</dbReference>
<evidence type="ECO:0000313" key="3">
    <source>
        <dbReference type="EMBL" id="TRY68355.1"/>
    </source>
</evidence>
<keyword evidence="4" id="KW-1185">Reference proteome</keyword>
<evidence type="ECO:0000256" key="1">
    <source>
        <dbReference type="SAM" id="MobiDB-lite"/>
    </source>
</evidence>
<feature type="domain" description="BTB" evidence="2">
    <location>
        <begin position="161"/>
        <end position="200"/>
    </location>
</feature>
<dbReference type="AlphaFoldDB" id="A0A553NSE3"/>
<gene>
    <name evidence="3" type="ORF">TCAL_04127</name>
</gene>
<comment type="caution">
    <text evidence="3">The sequence shown here is derived from an EMBL/GenBank/DDBJ whole genome shotgun (WGS) entry which is preliminary data.</text>
</comment>
<dbReference type="EMBL" id="VCGU01000010">
    <property type="protein sequence ID" value="TRY68355.1"/>
    <property type="molecule type" value="Genomic_DNA"/>
</dbReference>
<accession>A0A553NSE3</accession>
<evidence type="ECO:0000259" key="2">
    <source>
        <dbReference type="PROSITE" id="PS50097"/>
    </source>
</evidence>
<organism evidence="3 4">
    <name type="scientific">Tigriopus californicus</name>
    <name type="common">Marine copepod</name>
    <dbReference type="NCBI Taxonomy" id="6832"/>
    <lineage>
        <taxon>Eukaryota</taxon>
        <taxon>Metazoa</taxon>
        <taxon>Ecdysozoa</taxon>
        <taxon>Arthropoda</taxon>
        <taxon>Crustacea</taxon>
        <taxon>Multicrustacea</taxon>
        <taxon>Hexanauplia</taxon>
        <taxon>Copepoda</taxon>
        <taxon>Harpacticoida</taxon>
        <taxon>Harpacticidae</taxon>
        <taxon>Tigriopus</taxon>
    </lineage>
</organism>
<feature type="region of interest" description="Disordered" evidence="1">
    <location>
        <begin position="436"/>
        <end position="473"/>
    </location>
</feature>
<dbReference type="Proteomes" id="UP000318571">
    <property type="component" value="Chromosome 1"/>
</dbReference>
<feature type="compositionally biased region" description="Acidic residues" evidence="1">
    <location>
        <begin position="436"/>
        <end position="456"/>
    </location>
</feature>
<sequence>MREIYALECPGSTLCQPQQQRYSPQSSLECSKRLATQSALRVLREERDLRRRTRAASLIPDSIQLAKQSDPGVSVHQPKSAIHDPKNPKDSSYSTMRMRKRKVRCTKIIAEALEAEDGLFPGTTKDPPPSELDPPSFPASVLHTSSVQRVKNSLIESESGSDVIFLVGSKPDVQRIPAHSWILAENSPVFKAMFRGPLNELRRCSSSGSSNAVVPGSARPIGSVTSHGGVLKSGNTAKVAALTATATPLPSTKRRTTIPVSDVDGRAFDILLSLVLIHMRCCTKTYSTSMSQSIYLLSGGFRRLLSRTQDVYQRYLYNETVQLQSVMTALTTLYAAHKYMCPGLAKIVVKYLKENLSEKNVLLVLQHICLYCSVVNEQQGQHEQTPHVQQPGKAHYWDVPITESPRAYFAASSAEDVLSNRQRPDATSRFREVADDFVEDDEEEEEQEEGIEEEDPFGDRYSPSAPPLEDDPLLAVDDENHYSAGMASSLAPGKRKQKVDCCNSLMKECLELIDARATAVLESEDIEDIDISALKMVICRETLCVRSELDVYRALLRWSGRECKRQKIEITRSNRRRVLEGGQYLVRYLTLSQEDFIEASGLLSEEEQDALLSIISCDGSDEPLPDHLIGCRNIMKTKRRGKSPPHGISLSSGRRRFPTSLGRIKRSKKEKRALAEKERRTKAQLHKPEKEKFNIIEEFFVCLACIFD</sequence>
<name>A0A553NSE3_TIGCA</name>
<dbReference type="Gene3D" id="1.25.40.420">
    <property type="match status" value="1"/>
</dbReference>
<proteinExistence type="predicted"/>
<feature type="region of interest" description="Disordered" evidence="1">
    <location>
        <begin position="118"/>
        <end position="140"/>
    </location>
</feature>